<feature type="domain" description="HTH marR-type" evidence="4">
    <location>
        <begin position="13"/>
        <end position="145"/>
    </location>
</feature>
<reference evidence="5" key="1">
    <citation type="submission" date="2015-10" db="EMBL/GenBank/DDBJ databases">
        <authorList>
            <person name="Gilbert D.G."/>
        </authorList>
    </citation>
    <scope>NUCLEOTIDE SEQUENCE</scope>
</reference>
<name>A0A160THE5_9ZZZZ</name>
<gene>
    <name evidence="5" type="ORF">MGWOODY_Smn2769</name>
</gene>
<dbReference type="Pfam" id="PF12802">
    <property type="entry name" value="MarR_2"/>
    <property type="match status" value="1"/>
</dbReference>
<evidence type="ECO:0000313" key="5">
    <source>
        <dbReference type="EMBL" id="CUS43683.1"/>
    </source>
</evidence>
<dbReference type="GO" id="GO:0006950">
    <property type="term" value="P:response to stress"/>
    <property type="evidence" value="ECO:0007669"/>
    <property type="project" value="TreeGrafter"/>
</dbReference>
<sequence>MDQLSDYSRAAGGAALAARLRRLSERIDRDGTRIYARQNIRFEQRWYGLLNQLVLNGPMSIGAIAEALRITHVSVSQASRSLEAEGIVRSDVSLSDARRRELSLTVKGHDLVVQLAPVWQALNAVGEELNAEAGDVVALLDRLDDALGRRSLFERVAEKLDIASGTKNGD</sequence>
<dbReference type="InterPro" id="IPR000835">
    <property type="entry name" value="HTH_MarR-typ"/>
</dbReference>
<dbReference type="PROSITE" id="PS50995">
    <property type="entry name" value="HTH_MARR_2"/>
    <property type="match status" value="1"/>
</dbReference>
<evidence type="ECO:0000259" key="4">
    <source>
        <dbReference type="PROSITE" id="PS50995"/>
    </source>
</evidence>
<dbReference type="AlphaFoldDB" id="A0A160THE5"/>
<accession>A0A160THE5</accession>
<evidence type="ECO:0000256" key="1">
    <source>
        <dbReference type="ARBA" id="ARBA00023015"/>
    </source>
</evidence>
<organism evidence="5">
    <name type="scientific">hydrothermal vent metagenome</name>
    <dbReference type="NCBI Taxonomy" id="652676"/>
    <lineage>
        <taxon>unclassified sequences</taxon>
        <taxon>metagenomes</taxon>
        <taxon>ecological metagenomes</taxon>
    </lineage>
</organism>
<keyword evidence="2" id="KW-0238">DNA-binding</keyword>
<dbReference type="InterPro" id="IPR036388">
    <property type="entry name" value="WH-like_DNA-bd_sf"/>
</dbReference>
<dbReference type="GO" id="GO:0003677">
    <property type="term" value="F:DNA binding"/>
    <property type="evidence" value="ECO:0007669"/>
    <property type="project" value="UniProtKB-KW"/>
</dbReference>
<dbReference type="Gene3D" id="1.10.10.10">
    <property type="entry name" value="Winged helix-like DNA-binding domain superfamily/Winged helix DNA-binding domain"/>
    <property type="match status" value="1"/>
</dbReference>
<keyword evidence="3" id="KW-0804">Transcription</keyword>
<dbReference type="InterPro" id="IPR039422">
    <property type="entry name" value="MarR/SlyA-like"/>
</dbReference>
<dbReference type="PANTHER" id="PTHR33164">
    <property type="entry name" value="TRANSCRIPTIONAL REGULATOR, MARR FAMILY"/>
    <property type="match status" value="1"/>
</dbReference>
<protein>
    <submittedName>
        <fullName evidence="5">Transcriptional regulator, MarR family</fullName>
    </submittedName>
</protein>
<evidence type="ECO:0000256" key="3">
    <source>
        <dbReference type="ARBA" id="ARBA00023163"/>
    </source>
</evidence>
<dbReference type="InterPro" id="IPR036390">
    <property type="entry name" value="WH_DNA-bd_sf"/>
</dbReference>
<dbReference type="SUPFAM" id="SSF46785">
    <property type="entry name" value="Winged helix' DNA-binding domain"/>
    <property type="match status" value="1"/>
</dbReference>
<dbReference type="GO" id="GO:0003700">
    <property type="term" value="F:DNA-binding transcription factor activity"/>
    <property type="evidence" value="ECO:0007669"/>
    <property type="project" value="InterPro"/>
</dbReference>
<evidence type="ECO:0000256" key="2">
    <source>
        <dbReference type="ARBA" id="ARBA00023125"/>
    </source>
</evidence>
<keyword evidence="1" id="KW-0805">Transcription regulation</keyword>
<dbReference type="EMBL" id="CZQE01000073">
    <property type="protein sequence ID" value="CUS43683.1"/>
    <property type="molecule type" value="Genomic_DNA"/>
</dbReference>
<proteinExistence type="predicted"/>
<dbReference type="PANTHER" id="PTHR33164:SF64">
    <property type="entry name" value="TRANSCRIPTIONAL REGULATOR SLYA"/>
    <property type="match status" value="1"/>
</dbReference>
<dbReference type="SMART" id="SM00347">
    <property type="entry name" value="HTH_MARR"/>
    <property type="match status" value="1"/>
</dbReference>